<dbReference type="Gene3D" id="3.30.450.40">
    <property type="match status" value="1"/>
</dbReference>
<proteinExistence type="predicted"/>
<organism evidence="1 2">
    <name type="scientific">Albidovulum denitrificans</name>
    <dbReference type="NCBI Taxonomy" id="404881"/>
    <lineage>
        <taxon>Bacteria</taxon>
        <taxon>Pseudomonadati</taxon>
        <taxon>Pseudomonadota</taxon>
        <taxon>Alphaproteobacteria</taxon>
        <taxon>Rhodobacterales</taxon>
        <taxon>Paracoccaceae</taxon>
        <taxon>Albidovulum</taxon>
    </lineage>
</organism>
<dbReference type="EMBL" id="PVEP01000001">
    <property type="protein sequence ID" value="PQV59259.1"/>
    <property type="molecule type" value="Genomic_DNA"/>
</dbReference>
<evidence type="ECO:0000313" key="1">
    <source>
        <dbReference type="EMBL" id="PQV59259.1"/>
    </source>
</evidence>
<keyword evidence="2" id="KW-1185">Reference proteome</keyword>
<evidence type="ECO:0000313" key="2">
    <source>
        <dbReference type="Proteomes" id="UP000238338"/>
    </source>
</evidence>
<name>A0A2S8SET9_9RHOB</name>
<sequence>MADTASIAADLRDRLIAEPEVILEDRDLMRALIAANERAMGANIVDLRGIAMERLEARLDRLEDTHRSVIAAAYENLAGTNQIHRAILRMLDPTAFEEFLKNLGGDVAQILRVDCVRLVLETVQEDRDPSLERVGEVLCVRDPGFVDDYLAGGRGAPERQVVLRQIHSDDGSSIYGEAGAYIRSEAALRLDLGNGRLPGMLALGAEDPHQFRANHGTDLLAFLGGVFERAMRRWLA</sequence>
<protein>
    <recommendedName>
        <fullName evidence="3">DUF484 family protein</fullName>
    </recommendedName>
</protein>
<dbReference type="OrthoDB" id="7200179at2"/>
<gene>
    <name evidence="1" type="ORF">LX70_01083</name>
</gene>
<evidence type="ECO:0008006" key="3">
    <source>
        <dbReference type="Google" id="ProtNLM"/>
    </source>
</evidence>
<dbReference type="InterPro" id="IPR007435">
    <property type="entry name" value="DUF484"/>
</dbReference>
<dbReference type="RefSeq" id="WP_105513445.1">
    <property type="nucleotide sequence ID" value="NZ_PVEP01000001.1"/>
</dbReference>
<reference evidence="1 2" key="1">
    <citation type="submission" date="2018-02" db="EMBL/GenBank/DDBJ databases">
        <title>Genomic Encyclopedia of Archaeal and Bacterial Type Strains, Phase II (KMG-II): from individual species to whole genera.</title>
        <authorList>
            <person name="Goeker M."/>
        </authorList>
    </citation>
    <scope>NUCLEOTIDE SEQUENCE [LARGE SCALE GENOMIC DNA]</scope>
    <source>
        <strain evidence="1 2">DSM 18921</strain>
    </source>
</reference>
<accession>A0A2S8SET9</accession>
<dbReference type="Proteomes" id="UP000238338">
    <property type="component" value="Unassembled WGS sequence"/>
</dbReference>
<comment type="caution">
    <text evidence="1">The sequence shown here is derived from an EMBL/GenBank/DDBJ whole genome shotgun (WGS) entry which is preliminary data.</text>
</comment>
<dbReference type="Pfam" id="PF04340">
    <property type="entry name" value="DUF484"/>
    <property type="match status" value="1"/>
</dbReference>
<dbReference type="AlphaFoldDB" id="A0A2S8SET9"/>
<dbReference type="InterPro" id="IPR029016">
    <property type="entry name" value="GAF-like_dom_sf"/>
</dbReference>